<organism evidence="1 2">
    <name type="scientific">Pelagerythrobacter aerophilus</name>
    <dbReference type="NCBI Taxonomy" id="2306995"/>
    <lineage>
        <taxon>Bacteria</taxon>
        <taxon>Pseudomonadati</taxon>
        <taxon>Pseudomonadota</taxon>
        <taxon>Alphaproteobacteria</taxon>
        <taxon>Sphingomonadales</taxon>
        <taxon>Erythrobacteraceae</taxon>
        <taxon>Pelagerythrobacter</taxon>
    </lineage>
</organism>
<dbReference type="EMBL" id="QXFK01000014">
    <property type="protein sequence ID" value="RIV79261.1"/>
    <property type="molecule type" value="Genomic_DNA"/>
</dbReference>
<reference evidence="1 2" key="1">
    <citation type="submission" date="2018-08" db="EMBL/GenBank/DDBJ databases">
        <title>Altererythrobacter sp.Ery1 and Ery12, the genome sequencing of novel strains in genus Alterythrobacter.</title>
        <authorList>
            <person name="Cheng H."/>
            <person name="Wu Y.-H."/>
            <person name="Fang C."/>
            <person name="Xu X.-W."/>
        </authorList>
    </citation>
    <scope>NUCLEOTIDE SEQUENCE [LARGE SCALE GENOMIC DNA]</scope>
    <source>
        <strain evidence="1 2">Ery1</strain>
    </source>
</reference>
<gene>
    <name evidence="1" type="ORF">D2V04_04470</name>
</gene>
<dbReference type="Proteomes" id="UP000285092">
    <property type="component" value="Unassembled WGS sequence"/>
</dbReference>
<name>A0A418NIX5_9SPHN</name>
<proteinExistence type="predicted"/>
<keyword evidence="2" id="KW-1185">Reference proteome</keyword>
<evidence type="ECO:0000313" key="1">
    <source>
        <dbReference type="EMBL" id="RIV79261.1"/>
    </source>
</evidence>
<protein>
    <submittedName>
        <fullName evidence="1">Transposase</fullName>
    </submittedName>
</protein>
<evidence type="ECO:0000313" key="2">
    <source>
        <dbReference type="Proteomes" id="UP000285092"/>
    </source>
</evidence>
<dbReference type="AlphaFoldDB" id="A0A418NIX5"/>
<dbReference type="OrthoDB" id="8778913at2"/>
<dbReference type="RefSeq" id="WP_119512093.1">
    <property type="nucleotide sequence ID" value="NZ_QXFK01000014.1"/>
</dbReference>
<sequence length="301" mass="32934">MPRLIEGEDTASSSLDEAIHAIDSTGFDPREEGSLMHTARWLRRLGNNAAFLGDHIVAQLTAGSACEVAESAYGAQAIVLSGMRNGFFLRANIWPSERDHAFHTSGARSFVYGIPHDHNFDFLTVGYFGPGYRSDYYEYDYEAVTGRCGEKAGLRFTERSALSPGKLMHYRAHHDVHRQLPPESLSVSLNVVAADPAAGWFDQYGFDVETDTITGVLNPTSTEVFLRLAVGLGGAEAVDLAERFGRTHPSDRLRLACFEAKATLAAAPASVDAVWREAELCGSRLVAEEARSRRRILSLPA</sequence>
<comment type="caution">
    <text evidence="1">The sequence shown here is derived from an EMBL/GenBank/DDBJ whole genome shotgun (WGS) entry which is preliminary data.</text>
</comment>
<accession>A0A418NIX5</accession>